<evidence type="ECO:0000256" key="9">
    <source>
        <dbReference type="SAM" id="MobiDB-lite"/>
    </source>
</evidence>
<name>A0A843VCT8_COLES</name>
<reference evidence="11" key="1">
    <citation type="submission" date="2017-07" db="EMBL/GenBank/DDBJ databases">
        <title>Taro Niue Genome Assembly and Annotation.</title>
        <authorList>
            <person name="Atibalentja N."/>
            <person name="Keating K."/>
            <person name="Fields C.J."/>
        </authorList>
    </citation>
    <scope>NUCLEOTIDE SEQUENCE</scope>
    <source>
        <strain evidence="11">Niue_2</strain>
        <tissue evidence="11">Leaf</tissue>
    </source>
</reference>
<evidence type="ECO:0000313" key="12">
    <source>
        <dbReference type="Proteomes" id="UP000652761"/>
    </source>
</evidence>
<dbReference type="GO" id="GO:0030136">
    <property type="term" value="C:clathrin-coated vesicle"/>
    <property type="evidence" value="ECO:0007669"/>
    <property type="project" value="UniProtKB-SubCell"/>
</dbReference>
<dbReference type="GO" id="GO:0032050">
    <property type="term" value="F:clathrin heavy chain binding"/>
    <property type="evidence" value="ECO:0007669"/>
    <property type="project" value="TreeGrafter"/>
</dbReference>
<dbReference type="Gene3D" id="1.25.40.90">
    <property type="match status" value="1"/>
</dbReference>
<dbReference type="InterPro" id="IPR013809">
    <property type="entry name" value="ENTH"/>
</dbReference>
<evidence type="ECO:0000313" key="11">
    <source>
        <dbReference type="EMBL" id="MQL93006.1"/>
    </source>
</evidence>
<dbReference type="CDD" id="cd16987">
    <property type="entry name" value="ANTH_N_AP180_plant"/>
    <property type="match status" value="1"/>
</dbReference>
<evidence type="ECO:0000256" key="7">
    <source>
        <dbReference type="ARBA" id="ARBA00023176"/>
    </source>
</evidence>
<dbReference type="GO" id="GO:0000149">
    <property type="term" value="F:SNARE binding"/>
    <property type="evidence" value="ECO:0007669"/>
    <property type="project" value="TreeGrafter"/>
</dbReference>
<keyword evidence="5" id="KW-0333">Golgi apparatus</keyword>
<dbReference type="AlphaFoldDB" id="A0A843VCT8"/>
<dbReference type="InterPro" id="IPR008942">
    <property type="entry name" value="ENTH_VHS"/>
</dbReference>
<evidence type="ECO:0000259" key="10">
    <source>
        <dbReference type="PROSITE" id="PS50942"/>
    </source>
</evidence>
<evidence type="ECO:0000256" key="1">
    <source>
        <dbReference type="ARBA" id="ARBA00004132"/>
    </source>
</evidence>
<dbReference type="GO" id="GO:0005905">
    <property type="term" value="C:clathrin-coated pit"/>
    <property type="evidence" value="ECO:0007669"/>
    <property type="project" value="UniProtKB-SubCell"/>
</dbReference>
<dbReference type="OrthoDB" id="44015at2759"/>
<keyword evidence="7" id="KW-0168">Coated pit</keyword>
<evidence type="ECO:0000256" key="8">
    <source>
        <dbReference type="ARBA" id="ARBA00023329"/>
    </source>
</evidence>
<keyword evidence="6" id="KW-0472">Membrane</keyword>
<dbReference type="InterPro" id="IPR048050">
    <property type="entry name" value="ANTH_N_plant"/>
</dbReference>
<comment type="subcellular location">
    <subcellularLocation>
        <location evidence="1">Cytoplasmic vesicle</location>
        <location evidence="1">Clathrin-coated vesicle</location>
    </subcellularLocation>
    <subcellularLocation>
        <location evidence="2">Golgi apparatus</location>
    </subcellularLocation>
    <subcellularLocation>
        <location evidence="3">Membrane</location>
        <location evidence="3">Clathrin-coated pit</location>
    </subcellularLocation>
</comment>
<dbReference type="GO" id="GO:0006900">
    <property type="term" value="P:vesicle budding from membrane"/>
    <property type="evidence" value="ECO:0007669"/>
    <property type="project" value="TreeGrafter"/>
</dbReference>
<dbReference type="FunFam" id="1.20.58.150:FF:000005">
    <property type="entry name" value="putative clathrin assembly protein At2g25430"/>
    <property type="match status" value="1"/>
</dbReference>
<feature type="region of interest" description="Disordered" evidence="9">
    <location>
        <begin position="164"/>
        <end position="197"/>
    </location>
</feature>
<dbReference type="GO" id="GO:0072583">
    <property type="term" value="P:clathrin-dependent endocytosis"/>
    <property type="evidence" value="ECO:0007669"/>
    <property type="project" value="InterPro"/>
</dbReference>
<dbReference type="Gene3D" id="1.20.58.150">
    <property type="entry name" value="ANTH domain"/>
    <property type="match status" value="1"/>
</dbReference>
<dbReference type="PROSITE" id="PS50942">
    <property type="entry name" value="ENTH"/>
    <property type="match status" value="1"/>
</dbReference>
<dbReference type="SUPFAM" id="SSF48464">
    <property type="entry name" value="ENTH/VHS domain"/>
    <property type="match status" value="1"/>
</dbReference>
<dbReference type="EMBL" id="NMUH01001507">
    <property type="protein sequence ID" value="MQL93006.1"/>
    <property type="molecule type" value="Genomic_DNA"/>
</dbReference>
<organism evidence="11 12">
    <name type="scientific">Colocasia esculenta</name>
    <name type="common">Wild taro</name>
    <name type="synonym">Arum esculentum</name>
    <dbReference type="NCBI Taxonomy" id="4460"/>
    <lineage>
        <taxon>Eukaryota</taxon>
        <taxon>Viridiplantae</taxon>
        <taxon>Streptophyta</taxon>
        <taxon>Embryophyta</taxon>
        <taxon>Tracheophyta</taxon>
        <taxon>Spermatophyta</taxon>
        <taxon>Magnoliopsida</taxon>
        <taxon>Liliopsida</taxon>
        <taxon>Araceae</taxon>
        <taxon>Aroideae</taxon>
        <taxon>Colocasieae</taxon>
        <taxon>Colocasia</taxon>
    </lineage>
</organism>
<keyword evidence="4" id="KW-0254">Endocytosis</keyword>
<dbReference type="PANTHER" id="PTHR22951:SF12">
    <property type="entry name" value="OS05G0426100 PROTEIN"/>
    <property type="match status" value="1"/>
</dbReference>
<evidence type="ECO:0000256" key="4">
    <source>
        <dbReference type="ARBA" id="ARBA00022583"/>
    </source>
</evidence>
<protein>
    <recommendedName>
        <fullName evidence="10">ENTH domain-containing protein</fullName>
    </recommendedName>
</protein>
<sequence>MAPPSSIRKALGAVKDHTSIGLAKVGGGSAAISDLDVAIVKATRHDEHPAEEKHIREILGLTRYSRSHISACVATLSRRLGKTRSWAVALKSLVLVHRLLAEGDPAYEEEVFFATRRGTRLLDMSDFRDTSRSDPWDFSAFVRTYALYLDERLEYRMQGRRAHRGARPAAAVPSGGDQGEQEGAPPSSVRSTPVREMKPERVFSKAQRLQRLLERFLACRPTGAAKNSRIVALALYPLVKESHQLYFDISEALDVLLEQFMELDVPGCMKVHDFFSRVAKQFDELDIFYHWCRTSGVARASNFPEIQRITPEKLQVMEELTRDKSALVSGKLRHVDSIPDRPEEDTQQPAEGVPVEALPAPETEETKEESAEAEEVIPKDEAEAIVEVATGLPEAAAVEEEEVDFLNLRGDAVKPEDHGDQLALALFDGAVAADPSAPPKWEAFAVEAAALDWETALVQSASTLSGQKASLGGGFDQLLLDGMYQQPPPGGAVGGAGSFTGSASSMALPQGQQMLALPAPPSAGGGQGGGGGDPFAASLVVAPPSYVQMSEMEKKQHLLVEEQRMWQQYAKDGMQGHLGAAAAAQANPYVAGGCAPQGY</sequence>
<dbReference type="GO" id="GO:0005546">
    <property type="term" value="F:phosphatidylinositol-4,5-bisphosphate binding"/>
    <property type="evidence" value="ECO:0007669"/>
    <property type="project" value="TreeGrafter"/>
</dbReference>
<dbReference type="InterPro" id="IPR045192">
    <property type="entry name" value="AP180-like"/>
</dbReference>
<keyword evidence="12" id="KW-1185">Reference proteome</keyword>
<accession>A0A843VCT8</accession>
<evidence type="ECO:0000256" key="6">
    <source>
        <dbReference type="ARBA" id="ARBA00023136"/>
    </source>
</evidence>
<evidence type="ECO:0000256" key="2">
    <source>
        <dbReference type="ARBA" id="ARBA00004555"/>
    </source>
</evidence>
<proteinExistence type="predicted"/>
<dbReference type="SMART" id="SM00273">
    <property type="entry name" value="ENTH"/>
    <property type="match status" value="1"/>
</dbReference>
<dbReference type="PANTHER" id="PTHR22951">
    <property type="entry name" value="CLATHRIN ASSEMBLY PROTEIN"/>
    <property type="match status" value="1"/>
</dbReference>
<feature type="domain" description="ENTH" evidence="10">
    <location>
        <begin position="27"/>
        <end position="163"/>
    </location>
</feature>
<comment type="caution">
    <text evidence="11">The sequence shown here is derived from an EMBL/GenBank/DDBJ whole genome shotgun (WGS) entry which is preliminary data.</text>
</comment>
<dbReference type="InterPro" id="IPR014712">
    <property type="entry name" value="ANTH_dom_sf"/>
</dbReference>
<dbReference type="Pfam" id="PF07651">
    <property type="entry name" value="ANTH"/>
    <property type="match status" value="1"/>
</dbReference>
<gene>
    <name evidence="11" type="ORF">Taro_025636</name>
</gene>
<dbReference type="GO" id="GO:0048268">
    <property type="term" value="P:clathrin coat assembly"/>
    <property type="evidence" value="ECO:0007669"/>
    <property type="project" value="InterPro"/>
</dbReference>
<feature type="region of interest" description="Disordered" evidence="9">
    <location>
        <begin position="332"/>
        <end position="377"/>
    </location>
</feature>
<dbReference type="InterPro" id="IPR011417">
    <property type="entry name" value="ANTH_dom"/>
</dbReference>
<dbReference type="GO" id="GO:0005794">
    <property type="term" value="C:Golgi apparatus"/>
    <property type="evidence" value="ECO:0007669"/>
    <property type="project" value="UniProtKB-SubCell"/>
</dbReference>
<evidence type="ECO:0000256" key="5">
    <source>
        <dbReference type="ARBA" id="ARBA00023034"/>
    </source>
</evidence>
<dbReference type="Proteomes" id="UP000652761">
    <property type="component" value="Unassembled WGS sequence"/>
</dbReference>
<keyword evidence="8" id="KW-0968">Cytoplasmic vesicle</keyword>
<dbReference type="GO" id="GO:0005545">
    <property type="term" value="F:1-phosphatidylinositol binding"/>
    <property type="evidence" value="ECO:0007669"/>
    <property type="project" value="InterPro"/>
</dbReference>
<evidence type="ECO:0000256" key="3">
    <source>
        <dbReference type="ARBA" id="ARBA00004600"/>
    </source>
</evidence>
<dbReference type="FunFam" id="1.25.40.90:FF:000019">
    <property type="entry name" value="Clathrin coat assembly protein"/>
    <property type="match status" value="1"/>
</dbReference>
<dbReference type="SUPFAM" id="SSF89009">
    <property type="entry name" value="GAT-like domain"/>
    <property type="match status" value="1"/>
</dbReference>
<feature type="compositionally biased region" description="Acidic residues" evidence="9">
    <location>
        <begin position="362"/>
        <end position="375"/>
    </location>
</feature>